<comment type="caution">
    <text evidence="3">The sequence shown here is derived from an EMBL/GenBank/DDBJ whole genome shotgun (WGS) entry which is preliminary data.</text>
</comment>
<evidence type="ECO:0000313" key="3">
    <source>
        <dbReference type="EMBL" id="KAF7168695.1"/>
    </source>
</evidence>
<evidence type="ECO:0000313" key="2">
    <source>
        <dbReference type="EMBL" id="KAF7114667.1"/>
    </source>
</evidence>
<sequence>MKRQIHRVRSTLDLTGTNKGKKRGSIFNVFDHPNKEQRGKEAPKQQEPRQEELRGEELSEEELIEEQPREEELIEEQPREEQLSEEERREQMIRNLTRIYCNIPEGTATVGPRLHSILRLRTEVLTLGDDGDYADAPPYPNFFLPLPREKLREHTVEILNDVDRQDYQDHEEEAYPGPDEDAIDRAQFLSYRIDREFYGFPRKGIEAGTLRGGSMWLGTGDILDDWFWRDMFPAGRKFHFTSGLKVKRGLFPHVTLNIRHDVDAKEDLLRGEVLALIGAMLTRLDMKEWKQHIVIPVMMFSFMSNIQGRILQGYFDGREVVIRKTKLYDFFPKEQMDASTELFLQWMASTPCGDIKNFQFRDFEPLTVQEEEELDSEYSSSTKSKDE</sequence>
<proteinExistence type="predicted"/>
<dbReference type="Proteomes" id="UP000662466">
    <property type="component" value="Unassembled WGS sequence"/>
</dbReference>
<evidence type="ECO:0000313" key="4">
    <source>
        <dbReference type="Proteomes" id="UP000630445"/>
    </source>
</evidence>
<dbReference type="AlphaFoldDB" id="A0A8H6UZQ3"/>
<accession>A0A8H6UZQ3</accession>
<evidence type="ECO:0000256" key="1">
    <source>
        <dbReference type="SAM" id="MobiDB-lite"/>
    </source>
</evidence>
<protein>
    <submittedName>
        <fullName evidence="3">Uncharacterized protein</fullName>
    </submittedName>
</protein>
<feature type="region of interest" description="Disordered" evidence="1">
    <location>
        <begin position="368"/>
        <end position="387"/>
    </location>
</feature>
<reference evidence="3" key="1">
    <citation type="submission" date="2020-06" db="EMBL/GenBank/DDBJ databases">
        <title>Draft genome sequences of strains closely related to Aspergillus parafelis and Aspergillus hiratsukae.</title>
        <authorList>
            <person name="Dos Santos R.A.C."/>
            <person name="Rivero-Menendez O."/>
            <person name="Steenwyk J.L."/>
            <person name="Mead M.E."/>
            <person name="Goldman G.H."/>
            <person name="Alastruey-Izquierdo A."/>
            <person name="Rokas A."/>
        </authorList>
    </citation>
    <scope>NUCLEOTIDE SEQUENCE</scope>
    <source>
        <strain evidence="2">CNM-CM5793</strain>
        <strain evidence="3">CNM-CM6106</strain>
    </source>
</reference>
<dbReference type="OrthoDB" id="4177740at2759"/>
<feature type="compositionally biased region" description="Basic and acidic residues" evidence="1">
    <location>
        <begin position="32"/>
        <end position="57"/>
    </location>
</feature>
<dbReference type="EMBL" id="JACBAF010002068">
    <property type="protein sequence ID" value="KAF7168695.1"/>
    <property type="molecule type" value="Genomic_DNA"/>
</dbReference>
<dbReference type="Proteomes" id="UP000630445">
    <property type="component" value="Unassembled WGS sequence"/>
</dbReference>
<feature type="compositionally biased region" description="Basic and acidic residues" evidence="1">
    <location>
        <begin position="66"/>
        <end position="88"/>
    </location>
</feature>
<evidence type="ECO:0000313" key="5">
    <source>
        <dbReference type="Proteomes" id="UP000662466"/>
    </source>
</evidence>
<dbReference type="EMBL" id="JACBAD010002122">
    <property type="protein sequence ID" value="KAF7114667.1"/>
    <property type="molecule type" value="Genomic_DNA"/>
</dbReference>
<keyword evidence="4" id="KW-1185">Reference proteome</keyword>
<organism evidence="3 5">
    <name type="scientific">Aspergillus hiratsukae</name>
    <dbReference type="NCBI Taxonomy" id="1194566"/>
    <lineage>
        <taxon>Eukaryota</taxon>
        <taxon>Fungi</taxon>
        <taxon>Dikarya</taxon>
        <taxon>Ascomycota</taxon>
        <taxon>Pezizomycotina</taxon>
        <taxon>Eurotiomycetes</taxon>
        <taxon>Eurotiomycetidae</taxon>
        <taxon>Eurotiales</taxon>
        <taxon>Aspergillaceae</taxon>
        <taxon>Aspergillus</taxon>
        <taxon>Aspergillus subgen. Fumigati</taxon>
    </lineage>
</organism>
<name>A0A8H6UZQ3_9EURO</name>
<gene>
    <name evidence="2" type="ORF">CNMCM5793_009618</name>
    <name evidence="3" type="ORF">CNMCM6106_003813</name>
</gene>
<feature type="region of interest" description="Disordered" evidence="1">
    <location>
        <begin position="1"/>
        <end position="88"/>
    </location>
</feature>